<keyword evidence="4" id="KW-1185">Reference proteome</keyword>
<dbReference type="KEGG" id="mdu:MDUV_05490"/>
<dbReference type="InterPro" id="IPR034683">
    <property type="entry name" value="IspD/TarI"/>
</dbReference>
<evidence type="ECO:0000256" key="2">
    <source>
        <dbReference type="ARBA" id="ARBA00022695"/>
    </source>
</evidence>
<organism evidence="3 4">
    <name type="scientific">Mycolicibacterium duvalii</name>
    <dbReference type="NCBI Taxonomy" id="39688"/>
    <lineage>
        <taxon>Bacteria</taxon>
        <taxon>Bacillati</taxon>
        <taxon>Actinomycetota</taxon>
        <taxon>Actinomycetes</taxon>
        <taxon>Mycobacteriales</taxon>
        <taxon>Mycobacteriaceae</taxon>
        <taxon>Mycolicibacterium</taxon>
    </lineage>
</organism>
<dbReference type="AlphaFoldDB" id="A0A7I7JWK7"/>
<proteinExistence type="predicted"/>
<dbReference type="EMBL" id="AP022563">
    <property type="protein sequence ID" value="BBX15689.1"/>
    <property type="molecule type" value="Genomic_DNA"/>
</dbReference>
<sequence length="220" mass="23000">MNATAIVPVPVGYVDRHDALLVPLAGRSALAHLVATVQPRAEVVLAAAPPLADVVVEAVDAQHLSSLRVVVADRPGERVQCLSAGVAACGTGPVVILDLAWAACRPGTVQRLCAELAGGAPVVVPTTAVTDSVKRIDRRGIVTATWDRSRLRTTQFPRGFDAATLRALLAGAEEPFDEVGAALRAGVPVTEIDGDGRAQRLELPCDARYLTAVLEAQPDR</sequence>
<dbReference type="RefSeq" id="WP_163722005.1">
    <property type="nucleotide sequence ID" value="NZ_AP022563.1"/>
</dbReference>
<evidence type="ECO:0000313" key="3">
    <source>
        <dbReference type="EMBL" id="BBX15689.1"/>
    </source>
</evidence>
<dbReference type="Gene3D" id="3.90.550.10">
    <property type="entry name" value="Spore Coat Polysaccharide Biosynthesis Protein SpsA, Chain A"/>
    <property type="match status" value="1"/>
</dbReference>
<dbReference type="InterPro" id="IPR029044">
    <property type="entry name" value="Nucleotide-diphossugar_trans"/>
</dbReference>
<name>A0A7I7JWK7_9MYCO</name>
<evidence type="ECO:0000256" key="1">
    <source>
        <dbReference type="ARBA" id="ARBA00022679"/>
    </source>
</evidence>
<accession>A0A7I7JWK7</accession>
<gene>
    <name evidence="3" type="primary">ispD_1</name>
    <name evidence="3" type="ORF">MDUV_05490</name>
</gene>
<dbReference type="SUPFAM" id="SSF53448">
    <property type="entry name" value="Nucleotide-diphospho-sugar transferases"/>
    <property type="match status" value="1"/>
</dbReference>
<dbReference type="GO" id="GO:0070567">
    <property type="term" value="F:cytidylyltransferase activity"/>
    <property type="evidence" value="ECO:0007669"/>
    <property type="project" value="InterPro"/>
</dbReference>
<dbReference type="Proteomes" id="UP000467006">
    <property type="component" value="Chromosome"/>
</dbReference>
<dbReference type="Pfam" id="PF01128">
    <property type="entry name" value="IspD"/>
    <property type="match status" value="1"/>
</dbReference>
<reference evidence="3 4" key="1">
    <citation type="journal article" date="2019" name="Emerg. Microbes Infect.">
        <title>Comprehensive subspecies identification of 175 nontuberculous mycobacteria species based on 7547 genomic profiles.</title>
        <authorList>
            <person name="Matsumoto Y."/>
            <person name="Kinjo T."/>
            <person name="Motooka D."/>
            <person name="Nabeya D."/>
            <person name="Jung N."/>
            <person name="Uechi K."/>
            <person name="Horii T."/>
            <person name="Iida T."/>
            <person name="Fujita J."/>
            <person name="Nakamura S."/>
        </authorList>
    </citation>
    <scope>NUCLEOTIDE SEQUENCE [LARGE SCALE GENOMIC DNA]</scope>
    <source>
        <strain evidence="3 4">JCM 6396</strain>
    </source>
</reference>
<keyword evidence="1 3" id="KW-0808">Transferase</keyword>
<keyword evidence="2 3" id="KW-0548">Nucleotidyltransferase</keyword>
<evidence type="ECO:0000313" key="4">
    <source>
        <dbReference type="Proteomes" id="UP000467006"/>
    </source>
</evidence>
<protein>
    <submittedName>
        <fullName evidence="3">2-C-methyl-D-erythritol 4-phosphate cytidylyltransferase</fullName>
    </submittedName>
</protein>